<accession>M0ZKK0</accession>
<proteinExistence type="predicted"/>
<reference evidence="2" key="2">
    <citation type="submission" date="2015-06" db="UniProtKB">
        <authorList>
            <consortium name="EnsemblPlants"/>
        </authorList>
    </citation>
    <scope>IDENTIFICATION</scope>
    <source>
        <strain evidence="2">DM1-3 516 R44</strain>
    </source>
</reference>
<dbReference type="HOGENOM" id="CLU_182572_0_0_1"/>
<dbReference type="InParanoid" id="M0ZKK0"/>
<evidence type="ECO:0000256" key="1">
    <source>
        <dbReference type="SAM" id="MobiDB-lite"/>
    </source>
</evidence>
<dbReference type="Gramene" id="PGSC0003DMT400002743">
    <property type="protein sequence ID" value="PGSC0003DMT400002743"/>
    <property type="gene ID" value="PGSC0003DMG400001064"/>
</dbReference>
<reference evidence="3" key="1">
    <citation type="journal article" date="2011" name="Nature">
        <title>Genome sequence and analysis of the tuber crop potato.</title>
        <authorList>
            <consortium name="The Potato Genome Sequencing Consortium"/>
        </authorList>
    </citation>
    <scope>NUCLEOTIDE SEQUENCE [LARGE SCALE GENOMIC DNA]</scope>
    <source>
        <strain evidence="3">cv. DM1-3 516 R44</strain>
    </source>
</reference>
<dbReference type="PaxDb" id="4113-PGSC0003DMT400002743"/>
<keyword evidence="3" id="KW-1185">Reference proteome</keyword>
<protein>
    <submittedName>
        <fullName evidence="2">Uncharacterized protein</fullName>
    </submittedName>
</protein>
<dbReference type="Proteomes" id="UP000011115">
    <property type="component" value="Unassembled WGS sequence"/>
</dbReference>
<evidence type="ECO:0000313" key="3">
    <source>
        <dbReference type="Proteomes" id="UP000011115"/>
    </source>
</evidence>
<dbReference type="AlphaFoldDB" id="M0ZKK0"/>
<feature type="region of interest" description="Disordered" evidence="1">
    <location>
        <begin position="60"/>
        <end position="98"/>
    </location>
</feature>
<organism evidence="2 3">
    <name type="scientific">Solanum tuberosum</name>
    <name type="common">Potato</name>
    <dbReference type="NCBI Taxonomy" id="4113"/>
    <lineage>
        <taxon>Eukaryota</taxon>
        <taxon>Viridiplantae</taxon>
        <taxon>Streptophyta</taxon>
        <taxon>Embryophyta</taxon>
        <taxon>Tracheophyta</taxon>
        <taxon>Spermatophyta</taxon>
        <taxon>Magnoliopsida</taxon>
        <taxon>eudicotyledons</taxon>
        <taxon>Gunneridae</taxon>
        <taxon>Pentapetalae</taxon>
        <taxon>asterids</taxon>
        <taxon>lamiids</taxon>
        <taxon>Solanales</taxon>
        <taxon>Solanaceae</taxon>
        <taxon>Solanoideae</taxon>
        <taxon>Solaneae</taxon>
        <taxon>Solanum</taxon>
    </lineage>
</organism>
<name>M0ZKK0_SOLTU</name>
<sequence length="98" mass="11171">MCSTFKIIGSHKLKSCFMLLKFFKNVIRGVSKSSKAVYFWKIRHGCGIIFGKSKKYKSCSYGSEDDDDDEHDYAPATYLERDDDDDDGNYDYAPAALT</sequence>
<evidence type="ECO:0000313" key="2">
    <source>
        <dbReference type="EnsemblPlants" id="PGSC0003DMT400002743"/>
    </source>
</evidence>
<dbReference type="EnsemblPlants" id="PGSC0003DMT400002743">
    <property type="protein sequence ID" value="PGSC0003DMT400002743"/>
    <property type="gene ID" value="PGSC0003DMG400001064"/>
</dbReference>